<gene>
    <name evidence="3" type="ORF">FRACYDRAFT_234872</name>
</gene>
<dbReference type="GO" id="GO:0001682">
    <property type="term" value="P:tRNA 5'-leader removal"/>
    <property type="evidence" value="ECO:0007669"/>
    <property type="project" value="InterPro"/>
</dbReference>
<accession>A0A1E7FSY5</accession>
<evidence type="ECO:0000256" key="2">
    <source>
        <dbReference type="ARBA" id="ARBA00022694"/>
    </source>
</evidence>
<dbReference type="PANTHER" id="PTHR15441:SF2">
    <property type="entry name" value="RIBONUCLEASE P_MRP PROTEIN SUBUNIT POP5"/>
    <property type="match status" value="1"/>
</dbReference>
<sequence>MVRHKNRWLLVKVELADDIRKNKRLSVGTSPELFPSKKEFTTRLRRTITWCFGVAGEGPSHDTQIRFFDAETQLVLVRGPRQYCEMIRSSLTLLLTRKQLLSLGERLVDDAGSTSDYCASVISVHGSARTAKIATFRKLRELYRREIEESRTDNSVPNDEKVEKNLCIALQERLTMIQNNLN</sequence>
<evidence type="ECO:0000313" key="4">
    <source>
        <dbReference type="Proteomes" id="UP000095751"/>
    </source>
</evidence>
<dbReference type="InParanoid" id="A0A1E7FSY5"/>
<dbReference type="PANTHER" id="PTHR15441">
    <property type="entry name" value="RIBONUCLEASE P PROTEIN SUBUNIT P14"/>
    <property type="match status" value="1"/>
</dbReference>
<name>A0A1E7FSY5_9STRA</name>
<dbReference type="GO" id="GO:0033204">
    <property type="term" value="F:ribonuclease P RNA binding"/>
    <property type="evidence" value="ECO:0007669"/>
    <property type="project" value="TreeGrafter"/>
</dbReference>
<dbReference type="EMBL" id="KV784354">
    <property type="protein sequence ID" value="OEU21246.1"/>
    <property type="molecule type" value="Genomic_DNA"/>
</dbReference>
<proteinExistence type="inferred from homology"/>
<dbReference type="GO" id="GO:0030681">
    <property type="term" value="C:multimeric ribonuclease P complex"/>
    <property type="evidence" value="ECO:0007669"/>
    <property type="project" value="TreeGrafter"/>
</dbReference>
<dbReference type="Pfam" id="PF01900">
    <property type="entry name" value="RNase_P_Rpp14"/>
    <property type="match status" value="1"/>
</dbReference>
<dbReference type="GO" id="GO:0005730">
    <property type="term" value="C:nucleolus"/>
    <property type="evidence" value="ECO:0007669"/>
    <property type="project" value="TreeGrafter"/>
</dbReference>
<evidence type="ECO:0000256" key="1">
    <source>
        <dbReference type="ARBA" id="ARBA00010800"/>
    </source>
</evidence>
<dbReference type="InterPro" id="IPR038085">
    <property type="entry name" value="Rnp2-like_sf"/>
</dbReference>
<dbReference type="AlphaFoldDB" id="A0A1E7FSY5"/>
<dbReference type="KEGG" id="fcy:FRACYDRAFT_234872"/>
<dbReference type="Proteomes" id="UP000095751">
    <property type="component" value="Unassembled WGS sequence"/>
</dbReference>
<keyword evidence="4" id="KW-1185">Reference proteome</keyword>
<comment type="similarity">
    <text evidence="1">Belongs to the eukaryotic/archaeal RNase P protein component 2 family.</text>
</comment>
<keyword evidence="2" id="KW-0819">tRNA processing</keyword>
<evidence type="ECO:0000313" key="3">
    <source>
        <dbReference type="EMBL" id="OEU21246.1"/>
    </source>
</evidence>
<organism evidence="3 4">
    <name type="scientific">Fragilariopsis cylindrus CCMP1102</name>
    <dbReference type="NCBI Taxonomy" id="635003"/>
    <lineage>
        <taxon>Eukaryota</taxon>
        <taxon>Sar</taxon>
        <taxon>Stramenopiles</taxon>
        <taxon>Ochrophyta</taxon>
        <taxon>Bacillariophyta</taxon>
        <taxon>Bacillariophyceae</taxon>
        <taxon>Bacillariophycidae</taxon>
        <taxon>Bacillariales</taxon>
        <taxon>Bacillariaceae</taxon>
        <taxon>Fragilariopsis</taxon>
    </lineage>
</organism>
<dbReference type="InterPro" id="IPR002759">
    <property type="entry name" value="Pop5/Rpp14/Rnp2-like"/>
</dbReference>
<protein>
    <submittedName>
        <fullName evidence="3">Uncharacterized protein</fullName>
    </submittedName>
</protein>
<dbReference type="SUPFAM" id="SSF160350">
    <property type="entry name" value="Rnp2-like"/>
    <property type="match status" value="1"/>
</dbReference>
<dbReference type="Gene3D" id="3.30.70.3250">
    <property type="entry name" value="Ribonuclease P, Pop5 subunit"/>
    <property type="match status" value="1"/>
</dbReference>
<dbReference type="OrthoDB" id="24745at2759"/>
<reference evidence="3 4" key="1">
    <citation type="submission" date="2016-09" db="EMBL/GenBank/DDBJ databases">
        <title>Extensive genetic diversity and differential bi-allelic expression allows diatom success in the polar Southern Ocean.</title>
        <authorList>
            <consortium name="DOE Joint Genome Institute"/>
            <person name="Mock T."/>
            <person name="Otillar R.P."/>
            <person name="Strauss J."/>
            <person name="Dupont C."/>
            <person name="Frickenhaus S."/>
            <person name="Maumus F."/>
            <person name="Mcmullan M."/>
            <person name="Sanges R."/>
            <person name="Schmutz J."/>
            <person name="Toseland A."/>
            <person name="Valas R."/>
            <person name="Veluchamy A."/>
            <person name="Ward B.J."/>
            <person name="Allen A."/>
            <person name="Barry K."/>
            <person name="Falciatore A."/>
            <person name="Ferrante M."/>
            <person name="Fortunato A.E."/>
            <person name="Gloeckner G."/>
            <person name="Gruber A."/>
            <person name="Hipkin R."/>
            <person name="Janech M."/>
            <person name="Kroth P."/>
            <person name="Leese F."/>
            <person name="Lindquist E."/>
            <person name="Lyon B.R."/>
            <person name="Martin J."/>
            <person name="Mayer C."/>
            <person name="Parker M."/>
            <person name="Quesneville H."/>
            <person name="Raymond J."/>
            <person name="Uhlig C."/>
            <person name="Valentin K.U."/>
            <person name="Worden A.Z."/>
            <person name="Armbrust E.V."/>
            <person name="Bowler C."/>
            <person name="Green B."/>
            <person name="Moulton V."/>
            <person name="Van Oosterhout C."/>
            <person name="Grigoriev I."/>
        </authorList>
    </citation>
    <scope>NUCLEOTIDE SEQUENCE [LARGE SCALE GENOMIC DNA]</scope>
    <source>
        <strain evidence="3 4">CCMP1102</strain>
    </source>
</reference>